<dbReference type="GeneID" id="106000542"/>
<feature type="domain" description="HMG box" evidence="6">
    <location>
        <begin position="100"/>
        <end position="168"/>
    </location>
</feature>
<dbReference type="GO" id="GO:0003677">
    <property type="term" value="F:DNA binding"/>
    <property type="evidence" value="ECO:0007669"/>
    <property type="project" value="UniProtKB-UniRule"/>
</dbReference>
<dbReference type="CTD" id="642623"/>
<evidence type="ECO:0000313" key="7">
    <source>
        <dbReference type="Proteomes" id="UP000081671"/>
    </source>
</evidence>
<keyword evidence="7" id="KW-1185">Reference proteome</keyword>
<evidence type="ECO:0000313" key="8">
    <source>
        <dbReference type="RefSeq" id="XP_012891274.1"/>
    </source>
</evidence>
<dbReference type="KEGG" id="dord:106000542"/>
<dbReference type="PANTHER" id="PTHR46318">
    <property type="entry name" value="UPSTREAM BINDING TRANSCRIPTION FACTOR"/>
    <property type="match status" value="1"/>
</dbReference>
<dbReference type="PANTHER" id="PTHR46318:SF1">
    <property type="entry name" value="UPSTREAM-BINDING FACTOR 1-LIKE PROTEIN 1-RELATED"/>
    <property type="match status" value="1"/>
</dbReference>
<feature type="DNA-binding region" description="HMG box" evidence="4">
    <location>
        <begin position="207"/>
        <end position="273"/>
    </location>
</feature>
<dbReference type="GO" id="GO:0005634">
    <property type="term" value="C:nucleus"/>
    <property type="evidence" value="ECO:0007669"/>
    <property type="project" value="UniProtKB-SubCell"/>
</dbReference>
<evidence type="ECO:0000256" key="4">
    <source>
        <dbReference type="PROSITE-ProRule" id="PRU00267"/>
    </source>
</evidence>
<keyword evidence="3 4" id="KW-0539">Nucleus</keyword>
<evidence type="ECO:0000256" key="3">
    <source>
        <dbReference type="ARBA" id="ARBA00023242"/>
    </source>
</evidence>
<dbReference type="InterPro" id="IPR009071">
    <property type="entry name" value="HMG_box_dom"/>
</dbReference>
<dbReference type="InterPro" id="IPR036910">
    <property type="entry name" value="HMG_box_dom_sf"/>
</dbReference>
<dbReference type="OrthoDB" id="1919336at2759"/>
<dbReference type="InParanoid" id="A0A1S3GSM4"/>
<name>A0A1S3GSM4_DIPOR</name>
<reference evidence="8" key="1">
    <citation type="submission" date="2025-08" db="UniProtKB">
        <authorList>
            <consortium name="RefSeq"/>
        </authorList>
    </citation>
    <scope>IDENTIFICATION</scope>
    <source>
        <tissue evidence="8">Kidney</tissue>
    </source>
</reference>
<feature type="DNA-binding region" description="HMG box" evidence="4">
    <location>
        <begin position="100"/>
        <end position="168"/>
    </location>
</feature>
<feature type="region of interest" description="Disordered" evidence="5">
    <location>
        <begin position="295"/>
        <end position="388"/>
    </location>
</feature>
<proteinExistence type="predicted"/>
<dbReference type="PROSITE" id="PS50118">
    <property type="entry name" value="HMG_BOX_2"/>
    <property type="match status" value="2"/>
</dbReference>
<dbReference type="SMART" id="SM00398">
    <property type="entry name" value="HMG"/>
    <property type="match status" value="2"/>
</dbReference>
<evidence type="ECO:0000256" key="5">
    <source>
        <dbReference type="SAM" id="MobiDB-lite"/>
    </source>
</evidence>
<dbReference type="CDD" id="cd21998">
    <property type="entry name" value="HMG-box_UBF1_rpt1-like"/>
    <property type="match status" value="1"/>
</dbReference>
<dbReference type="Pfam" id="PF00505">
    <property type="entry name" value="HMG_box"/>
    <property type="match status" value="1"/>
</dbReference>
<sequence>MASLHGQVYWSKKDILMLLDHMEKNLPFDDNLTFKKTQSCLDWGKVAFKHFSGETCKLKWLEISHKLRKYRTLTDLVQEAKEHIKNPNRNKKYEKHPDFPKRPLTAYIRFYKEKWAKYSQRYPKMSNQDLAKVLSKKYKQLPEHIKQAYIQDFQKEKQEFKEKLAQFRQDHPDLVQVYKTSNVSRIVRLPPKTEDFSVKVKFHGEPKKPPMNAYHKFHQDSWSSRELQHLPLRARMVEISRRWQRVPQSMKEHYKNLAEMLQKQYRVDLDLWLKTLSPKEYAAYREAEATYGKRKNLSMTGGSDPKFPRPDVQLSPGKDPNDSPEEDYVSQAPGLDWSETTLINCGGSHESKQKMKEDIEGGEGNSSSDSSSGDEDSSSEKSSSLDSV</sequence>
<dbReference type="Proteomes" id="UP000081671">
    <property type="component" value="Unplaced"/>
</dbReference>
<dbReference type="RefSeq" id="XP_012891274.1">
    <property type="nucleotide sequence ID" value="XM_013035820.1"/>
</dbReference>
<comment type="subcellular location">
    <subcellularLocation>
        <location evidence="1">Nucleus</location>
    </subcellularLocation>
</comment>
<evidence type="ECO:0000256" key="2">
    <source>
        <dbReference type="ARBA" id="ARBA00023125"/>
    </source>
</evidence>
<dbReference type="AlphaFoldDB" id="A0A1S3GSM4"/>
<accession>A0A1S3GSM4</accession>
<dbReference type="CDD" id="cd22003">
    <property type="entry name" value="HMG-box_UBF1_rpt6-like"/>
    <property type="match status" value="1"/>
</dbReference>
<gene>
    <name evidence="8" type="primary">Ubtfl1</name>
</gene>
<protein>
    <submittedName>
        <fullName evidence="8">Upstream-binding factor 1-like protein 1</fullName>
    </submittedName>
</protein>
<dbReference type="SUPFAM" id="SSF47095">
    <property type="entry name" value="HMG-box"/>
    <property type="match status" value="2"/>
</dbReference>
<feature type="domain" description="HMG box" evidence="6">
    <location>
        <begin position="207"/>
        <end position="273"/>
    </location>
</feature>
<organism evidence="7 8">
    <name type="scientific">Dipodomys ordii</name>
    <name type="common">Ord's kangaroo rat</name>
    <dbReference type="NCBI Taxonomy" id="10020"/>
    <lineage>
        <taxon>Eukaryota</taxon>
        <taxon>Metazoa</taxon>
        <taxon>Chordata</taxon>
        <taxon>Craniata</taxon>
        <taxon>Vertebrata</taxon>
        <taxon>Euteleostomi</taxon>
        <taxon>Mammalia</taxon>
        <taxon>Eutheria</taxon>
        <taxon>Euarchontoglires</taxon>
        <taxon>Glires</taxon>
        <taxon>Rodentia</taxon>
        <taxon>Castorimorpha</taxon>
        <taxon>Heteromyidae</taxon>
        <taxon>Dipodomyinae</taxon>
        <taxon>Dipodomys</taxon>
    </lineage>
</organism>
<evidence type="ECO:0000256" key="1">
    <source>
        <dbReference type="ARBA" id="ARBA00004123"/>
    </source>
</evidence>
<evidence type="ECO:0000259" key="6">
    <source>
        <dbReference type="PROSITE" id="PS50118"/>
    </source>
</evidence>
<dbReference type="FunCoup" id="A0A1S3GSM4">
    <property type="interactions" value="71"/>
</dbReference>
<dbReference type="Gene3D" id="1.10.30.10">
    <property type="entry name" value="High mobility group box domain"/>
    <property type="match status" value="2"/>
</dbReference>
<dbReference type="InterPro" id="IPR051762">
    <property type="entry name" value="UBF1"/>
</dbReference>
<keyword evidence="2 4" id="KW-0238">DNA-binding</keyword>
<feature type="compositionally biased region" description="Basic and acidic residues" evidence="5">
    <location>
        <begin position="349"/>
        <end position="359"/>
    </location>
</feature>